<dbReference type="GO" id="GO:0004817">
    <property type="term" value="F:cysteine-tRNA ligase activity"/>
    <property type="evidence" value="ECO:0007669"/>
    <property type="project" value="UniProtKB-EC"/>
</dbReference>
<evidence type="ECO:0000256" key="7">
    <source>
        <dbReference type="ARBA" id="ARBA00022840"/>
    </source>
</evidence>
<evidence type="ECO:0000256" key="5">
    <source>
        <dbReference type="ARBA" id="ARBA00022741"/>
    </source>
</evidence>
<dbReference type="GO" id="GO:0005829">
    <property type="term" value="C:cytosol"/>
    <property type="evidence" value="ECO:0007669"/>
    <property type="project" value="TreeGrafter"/>
</dbReference>
<reference evidence="12" key="1">
    <citation type="submission" date="2018-05" db="EMBL/GenBank/DDBJ databases">
        <authorList>
            <person name="Lanie J.A."/>
            <person name="Ng W.-L."/>
            <person name="Kazmierczak K.M."/>
            <person name="Andrzejewski T.M."/>
            <person name="Davidsen T.M."/>
            <person name="Wayne K.J."/>
            <person name="Tettelin H."/>
            <person name="Glass J.I."/>
            <person name="Rusch D."/>
            <person name="Podicherti R."/>
            <person name="Tsui H.-C.T."/>
            <person name="Winkler M.E."/>
        </authorList>
    </citation>
    <scope>NUCLEOTIDE SEQUENCE</scope>
</reference>
<evidence type="ECO:0000256" key="1">
    <source>
        <dbReference type="ARBA" id="ARBA00001947"/>
    </source>
</evidence>
<protein>
    <recommendedName>
        <fullName evidence="2">cysteine--tRNA ligase</fullName>
        <ecNumber evidence="2">6.1.1.16</ecNumber>
    </recommendedName>
    <alternativeName>
        <fullName evidence="10">Cysteinyl-tRNA synthetase</fullName>
    </alternativeName>
</protein>
<dbReference type="EMBL" id="UINC01001150">
    <property type="protein sequence ID" value="SUZ72498.1"/>
    <property type="molecule type" value="Genomic_DNA"/>
</dbReference>
<evidence type="ECO:0000256" key="4">
    <source>
        <dbReference type="ARBA" id="ARBA00022723"/>
    </source>
</evidence>
<feature type="domain" description="tRNA synthetases class I catalytic" evidence="11">
    <location>
        <begin position="35"/>
        <end position="331"/>
    </location>
</feature>
<proteinExistence type="inferred from homology"/>
<dbReference type="Pfam" id="PF01406">
    <property type="entry name" value="tRNA-synt_1e"/>
    <property type="match status" value="1"/>
</dbReference>
<dbReference type="AlphaFoldDB" id="A0A381Q0R8"/>
<dbReference type="NCBIfam" id="TIGR00435">
    <property type="entry name" value="cysS"/>
    <property type="match status" value="1"/>
</dbReference>
<evidence type="ECO:0000256" key="8">
    <source>
        <dbReference type="ARBA" id="ARBA00022917"/>
    </source>
</evidence>
<accession>A0A381Q0R8</accession>
<keyword evidence="8" id="KW-0648">Protein biosynthesis</keyword>
<dbReference type="InterPro" id="IPR032678">
    <property type="entry name" value="tRNA-synt_1_cat_dom"/>
</dbReference>
<keyword evidence="5" id="KW-0547">Nucleotide-binding</keyword>
<dbReference type="InterPro" id="IPR015803">
    <property type="entry name" value="Cys-tRNA-ligase"/>
</dbReference>
<name>A0A381Q0R8_9ZZZZ</name>
<dbReference type="CDD" id="cd00672">
    <property type="entry name" value="CysRS_core"/>
    <property type="match status" value="1"/>
</dbReference>
<dbReference type="SUPFAM" id="SSF52374">
    <property type="entry name" value="Nucleotidylyl transferase"/>
    <property type="match status" value="1"/>
</dbReference>
<evidence type="ECO:0000256" key="6">
    <source>
        <dbReference type="ARBA" id="ARBA00022833"/>
    </source>
</evidence>
<keyword evidence="3" id="KW-0436">Ligase</keyword>
<evidence type="ECO:0000256" key="3">
    <source>
        <dbReference type="ARBA" id="ARBA00022598"/>
    </source>
</evidence>
<dbReference type="GO" id="GO:0006423">
    <property type="term" value="P:cysteinyl-tRNA aminoacylation"/>
    <property type="evidence" value="ECO:0007669"/>
    <property type="project" value="InterPro"/>
</dbReference>
<evidence type="ECO:0000256" key="10">
    <source>
        <dbReference type="ARBA" id="ARBA00031499"/>
    </source>
</evidence>
<evidence type="ECO:0000313" key="12">
    <source>
        <dbReference type="EMBL" id="SUZ72498.1"/>
    </source>
</evidence>
<keyword evidence="7" id="KW-0067">ATP-binding</keyword>
<organism evidence="12">
    <name type="scientific">marine metagenome</name>
    <dbReference type="NCBI Taxonomy" id="408172"/>
    <lineage>
        <taxon>unclassified sequences</taxon>
        <taxon>metagenomes</taxon>
        <taxon>ecological metagenomes</taxon>
    </lineage>
</organism>
<dbReference type="InterPro" id="IPR014729">
    <property type="entry name" value="Rossmann-like_a/b/a_fold"/>
</dbReference>
<evidence type="ECO:0000256" key="2">
    <source>
        <dbReference type="ARBA" id="ARBA00012832"/>
    </source>
</evidence>
<keyword evidence="6" id="KW-0862">Zinc</keyword>
<keyword evidence="9" id="KW-0030">Aminoacyl-tRNA synthetase</keyword>
<evidence type="ECO:0000256" key="9">
    <source>
        <dbReference type="ARBA" id="ARBA00023146"/>
    </source>
</evidence>
<dbReference type="PRINTS" id="PR00983">
    <property type="entry name" value="TRNASYNTHCYS"/>
</dbReference>
<evidence type="ECO:0000259" key="11">
    <source>
        <dbReference type="Pfam" id="PF01406"/>
    </source>
</evidence>
<dbReference type="PANTHER" id="PTHR10890:SF3">
    <property type="entry name" value="CYSTEINE--TRNA LIGASE, CYTOPLASMIC"/>
    <property type="match status" value="1"/>
</dbReference>
<dbReference type="PANTHER" id="PTHR10890">
    <property type="entry name" value="CYSTEINYL-TRNA SYNTHETASE"/>
    <property type="match status" value="1"/>
</dbReference>
<keyword evidence="4" id="KW-0479">Metal-binding</keyword>
<dbReference type="GO" id="GO:0005524">
    <property type="term" value="F:ATP binding"/>
    <property type="evidence" value="ECO:0007669"/>
    <property type="project" value="UniProtKB-KW"/>
</dbReference>
<sequence>MVKELPWSKTKKATTPMAMRLYDTARQEIVDLELNDHVQMYVCGITPYDSTHLGHAATYLTYDLIIRRLEDRGHTVELVRNVTDVDDSILPKARELGIDFLELAESEMDRFNQDLEALNTRPANLEPRATESIAGMIELIGSLESSGHTYTTDGITYFDVETFTSFGKLSHLTTDEMVALARERGGSPDDPRQRNPLDFVLWQPSADDEPRWDSPFGPGRPGWHIECSAMSMDALGTTIDIHGGGGDLIFPHHECEIAQSESVTGEPFSRYWVHAGLVAYQGTKMSKSLGNLVFVSDLRQQIDPRAIRLALMAHRYRFDFEWFDEEAQRAQSDLELLVRAGGGADPVNHGQLIDEVRDALDDDLDTPRIRTALLTAAQSIEDHADPLSSGCLIAAASLCGIELR</sequence>
<dbReference type="GO" id="GO:0046872">
    <property type="term" value="F:metal ion binding"/>
    <property type="evidence" value="ECO:0007669"/>
    <property type="project" value="UniProtKB-KW"/>
</dbReference>
<gene>
    <name evidence="12" type="ORF">METZ01_LOCUS25352</name>
</gene>
<dbReference type="EC" id="6.1.1.16" evidence="2"/>
<dbReference type="Gene3D" id="3.40.50.620">
    <property type="entry name" value="HUPs"/>
    <property type="match status" value="1"/>
</dbReference>
<dbReference type="InterPro" id="IPR024909">
    <property type="entry name" value="Cys-tRNA/MSH_ligase"/>
</dbReference>
<comment type="cofactor">
    <cofactor evidence="1">
        <name>Zn(2+)</name>
        <dbReference type="ChEBI" id="CHEBI:29105"/>
    </cofactor>
</comment>
<dbReference type="HAMAP" id="MF_00041">
    <property type="entry name" value="Cys_tRNA_synth"/>
    <property type="match status" value="1"/>
</dbReference>